<dbReference type="EMBL" id="CP126981">
    <property type="protein sequence ID" value="WIM85923.1"/>
    <property type="molecule type" value="Genomic_DNA"/>
</dbReference>
<dbReference type="PANTHER" id="PTHR24286">
    <property type="entry name" value="CYTOCHROME P450 26"/>
    <property type="match status" value="1"/>
</dbReference>
<evidence type="ECO:0000256" key="7">
    <source>
        <dbReference type="ARBA" id="ARBA00023033"/>
    </source>
</evidence>
<evidence type="ECO:0000256" key="8">
    <source>
        <dbReference type="RuleBase" id="RU000461"/>
    </source>
</evidence>
<evidence type="ECO:0000256" key="6">
    <source>
        <dbReference type="ARBA" id="ARBA00023004"/>
    </source>
</evidence>
<name>A0ABY8VQL5_9MYCO</name>
<comment type="similarity">
    <text evidence="2 8">Belongs to the cytochrome P450 family.</text>
</comment>
<accession>A0ABY8VQL5</accession>
<keyword evidence="3 8" id="KW-0349">Heme</keyword>
<evidence type="ECO:0000256" key="2">
    <source>
        <dbReference type="ARBA" id="ARBA00010617"/>
    </source>
</evidence>
<dbReference type="InterPro" id="IPR036396">
    <property type="entry name" value="Cyt_P450_sf"/>
</dbReference>
<dbReference type="SUPFAM" id="SSF48264">
    <property type="entry name" value="Cytochrome P450"/>
    <property type="match status" value="1"/>
</dbReference>
<organism evidence="9 10">
    <name type="scientific">Candidatus Mycobacterium wuenschmannii</name>
    <dbReference type="NCBI Taxonomy" id="3027808"/>
    <lineage>
        <taxon>Bacteria</taxon>
        <taxon>Bacillati</taxon>
        <taxon>Actinomycetota</taxon>
        <taxon>Actinomycetes</taxon>
        <taxon>Mycobacteriales</taxon>
        <taxon>Mycobacteriaceae</taxon>
        <taxon>Mycobacterium</taxon>
    </lineage>
</organism>
<dbReference type="Pfam" id="PF00067">
    <property type="entry name" value="p450"/>
    <property type="match status" value="1"/>
</dbReference>
<evidence type="ECO:0000256" key="5">
    <source>
        <dbReference type="ARBA" id="ARBA00023002"/>
    </source>
</evidence>
<reference evidence="9 10" key="1">
    <citation type="journal article" date="2023" name="Microbiol. Resour. Announc.">
        <title>Complete Genome Sequence of Mycobacterium wuenschmanii, a novel Nontuberculous Mycobacterium Isolated from a captive population of Amazon Milk Frogs.</title>
        <authorList>
            <person name="Hicks J."/>
            <person name="Zeineldin M."/>
            <person name="Ward H."/>
            <person name="Wuenschmann A."/>
            <person name="Camp P."/>
            <person name="Farrell D."/>
            <person name="Lehman K."/>
            <person name="Thacker T."/>
            <person name="Cuthbert E."/>
        </authorList>
    </citation>
    <scope>NUCLEOTIDE SEQUENCE [LARGE SCALE GENOMIC DNA]</scope>
    <source>
        <strain evidence="9 10">Wuenschmanii</strain>
    </source>
</reference>
<dbReference type="CDD" id="cd11045">
    <property type="entry name" value="CYP136-like"/>
    <property type="match status" value="1"/>
</dbReference>
<dbReference type="Gene3D" id="1.10.630.10">
    <property type="entry name" value="Cytochrome P450"/>
    <property type="match status" value="1"/>
</dbReference>
<dbReference type="InterPro" id="IPR017972">
    <property type="entry name" value="Cyt_P450_CS"/>
</dbReference>
<dbReference type="InterPro" id="IPR001128">
    <property type="entry name" value="Cyt_P450"/>
</dbReference>
<evidence type="ECO:0000313" key="10">
    <source>
        <dbReference type="Proteomes" id="UP001236585"/>
    </source>
</evidence>
<proteinExistence type="inferred from homology"/>
<dbReference type="RefSeq" id="WP_285185006.1">
    <property type="nucleotide sequence ID" value="NZ_CP126981.1"/>
</dbReference>
<keyword evidence="6 8" id="KW-0408">Iron</keyword>
<dbReference type="PROSITE" id="PS00086">
    <property type="entry name" value="CYTOCHROME_P450"/>
    <property type="match status" value="1"/>
</dbReference>
<keyword evidence="5 8" id="KW-0560">Oxidoreductase</keyword>
<evidence type="ECO:0000313" key="9">
    <source>
        <dbReference type="EMBL" id="WIM85923.1"/>
    </source>
</evidence>
<protein>
    <submittedName>
        <fullName evidence="9">Cytochrome P450</fullName>
    </submittedName>
</protein>
<keyword evidence="7 8" id="KW-0503">Monooxygenase</keyword>
<dbReference type="InterPro" id="IPR002403">
    <property type="entry name" value="Cyt_P450_E_grp-IV"/>
</dbReference>
<keyword evidence="4 8" id="KW-0479">Metal-binding</keyword>
<evidence type="ECO:0000256" key="3">
    <source>
        <dbReference type="ARBA" id="ARBA00022617"/>
    </source>
</evidence>
<dbReference type="Proteomes" id="UP001236585">
    <property type="component" value="Chromosome"/>
</dbReference>
<comment type="cofactor">
    <cofactor evidence="1">
        <name>heme</name>
        <dbReference type="ChEBI" id="CHEBI:30413"/>
    </cofactor>
</comment>
<evidence type="ECO:0000256" key="4">
    <source>
        <dbReference type="ARBA" id="ARBA00022723"/>
    </source>
</evidence>
<keyword evidence="10" id="KW-1185">Reference proteome</keyword>
<sequence length="485" mass="54421">MPSRVKSPVEHLRERLSSVVLTPAPQAVEERWRRFSRDWRASELAPPPPGSSLKAVLGDPGVPLLGHTLDYIRFGADFTRERYERLGSVSWMGAFGTKMVVIAGPDATREALTSEAKAFSQDGWSFLIDAFFHRGLMLMSFDEHLMHRRIMQEAFTRPRLTRYVDQVTPCVSEAIPLWPTGSEVRIYPLLKNLTLDIATDVFMGGRGKSESDAINEAFVATVRAASSIVRVPLPGTRFRAGVRGRRLLEDYFARHLPDARGGDTDDLFAALCQASTPEGERFSDDDVINHMIFLMMAAHDTSTITTTAVAYFLAKHPEWQEAAAAEADAIGDGLPDIEALDRMEVIDLVLKESLRLLAPVPLVMRKTVRDAAIDGYHIPADTMCAVTPAVNHFDRAIWRNPDRFDPSRFDEPRREDQAHRFGWVPFGGGAHKCIGMQFGTLEVKAILHRMLRTYTWTVPSGYDIRWDNTSLPIPVDGLPLNLRRR</sequence>
<dbReference type="PRINTS" id="PR00385">
    <property type="entry name" value="P450"/>
</dbReference>
<evidence type="ECO:0000256" key="1">
    <source>
        <dbReference type="ARBA" id="ARBA00001971"/>
    </source>
</evidence>
<dbReference type="PRINTS" id="PR00465">
    <property type="entry name" value="EP450IV"/>
</dbReference>
<gene>
    <name evidence="9" type="ORF">PT015_13325</name>
</gene>
<dbReference type="PANTHER" id="PTHR24286:SF24">
    <property type="entry name" value="LANOSTEROL 14-ALPHA DEMETHYLASE"/>
    <property type="match status" value="1"/>
</dbReference>